<dbReference type="SUPFAM" id="SSF53613">
    <property type="entry name" value="Ribokinase-like"/>
    <property type="match status" value="1"/>
</dbReference>
<dbReference type="InterPro" id="IPR029056">
    <property type="entry name" value="Ribokinase-like"/>
</dbReference>
<dbReference type="PANTHER" id="PTHR10584">
    <property type="entry name" value="SUGAR KINASE"/>
    <property type="match status" value="1"/>
</dbReference>
<dbReference type="InterPro" id="IPR002173">
    <property type="entry name" value="Carboh/pur_kinase_PfkB_CS"/>
</dbReference>
<keyword evidence="2 4" id="KW-0808">Transferase</keyword>
<dbReference type="InterPro" id="IPR002139">
    <property type="entry name" value="Ribo/fructo_kinase"/>
</dbReference>
<name>A0A248K3B2_9PROT</name>
<dbReference type="Gene3D" id="3.40.1190.20">
    <property type="match status" value="1"/>
</dbReference>
<evidence type="ECO:0000256" key="2">
    <source>
        <dbReference type="ARBA" id="ARBA00022679"/>
    </source>
</evidence>
<dbReference type="PROSITE" id="PS00584">
    <property type="entry name" value="PFKB_KINASES_2"/>
    <property type="match status" value="1"/>
</dbReference>
<evidence type="ECO:0000313" key="7">
    <source>
        <dbReference type="Proteomes" id="UP000197153"/>
    </source>
</evidence>
<gene>
    <name evidence="6" type="ORF">Y958_30130</name>
</gene>
<dbReference type="GO" id="GO:0005829">
    <property type="term" value="C:cytosol"/>
    <property type="evidence" value="ECO:0007669"/>
    <property type="project" value="TreeGrafter"/>
</dbReference>
<dbReference type="InterPro" id="IPR011611">
    <property type="entry name" value="PfkB_dom"/>
</dbReference>
<dbReference type="EMBL" id="CP022113">
    <property type="protein sequence ID" value="ASG25445.1"/>
    <property type="molecule type" value="Genomic_DNA"/>
</dbReference>
<dbReference type="GO" id="GO:0016301">
    <property type="term" value="F:kinase activity"/>
    <property type="evidence" value="ECO:0007669"/>
    <property type="project" value="UniProtKB-KW"/>
</dbReference>
<dbReference type="KEGG" id="nao:Y958_30130"/>
<dbReference type="GO" id="GO:0006796">
    <property type="term" value="P:phosphate-containing compound metabolic process"/>
    <property type="evidence" value="ECO:0007669"/>
    <property type="project" value="UniProtKB-ARBA"/>
</dbReference>
<evidence type="ECO:0000256" key="1">
    <source>
        <dbReference type="ARBA" id="ARBA00010688"/>
    </source>
</evidence>
<keyword evidence="7" id="KW-1185">Reference proteome</keyword>
<dbReference type="Proteomes" id="UP000197153">
    <property type="component" value="Chromosome 4"/>
</dbReference>
<dbReference type="PRINTS" id="PR00990">
    <property type="entry name" value="RIBOKINASE"/>
</dbReference>
<evidence type="ECO:0000256" key="3">
    <source>
        <dbReference type="ARBA" id="ARBA00022777"/>
    </source>
</evidence>
<reference evidence="6 7" key="1">
    <citation type="submission" date="2017-06" db="EMBL/GenBank/DDBJ databases">
        <title>Complete genome sequence of Nitrospirillum amazonense strain CBAmC, an endophytic nitrogen-fixing and plant growth-promoting bacterium, isolated from sugarcane.</title>
        <authorList>
            <person name="Schwab S."/>
            <person name="dos Santos Teixeira K.R."/>
            <person name="Simoes Araujo J.L."/>
            <person name="Soares Vidal M."/>
            <person name="Borges de Freitas H.R."/>
            <person name="Rivello Crivelaro A.L."/>
            <person name="Bueno de Camargo Nunes A."/>
            <person name="dos Santos C.M."/>
            <person name="Palmeira da Silva Rosa D."/>
            <person name="da Silva Padilha D."/>
            <person name="da Silva E."/>
            <person name="Araujo Terra L."/>
            <person name="Soares Mendes V."/>
            <person name="Farinelli L."/>
            <person name="Magalhaes Cruz L."/>
            <person name="Baldani J.I."/>
        </authorList>
    </citation>
    <scope>NUCLEOTIDE SEQUENCE [LARGE SCALE GENOMIC DNA]</scope>
    <source>
        <strain evidence="6 7">CBAmC</strain>
    </source>
</reference>
<sequence length="312" mass="32632">MTVTKTHDVAVVGELYIDHVLSGFTTWPQPGEEVVTDAYTREVGGGAANTACGLARLGRAVQLVGIVGEADAAWFRQRLAPYALDTGGLRVGDGATGISISVSTREDRSFFTHIGVNRALPALLSDPATVAGLARARHVHFALPLDRAVADALLPALRAAGCTTSLDVGFQPGWLPDPANHATCRAVDHLLPNEKEAALFCGSDVAEDYLSLARRLALPNPVLKLGRRGALGLDGDTTLGAAPPPVDAIDTTGAGDAFDAGYIDALLDGAPVLERLRRACICGALSTRVAGALGGIPDRTELWSTYEQSYRS</sequence>
<dbReference type="RefSeq" id="WP_088875800.1">
    <property type="nucleotide sequence ID" value="NZ_CP022113.1"/>
</dbReference>
<evidence type="ECO:0000259" key="5">
    <source>
        <dbReference type="Pfam" id="PF00294"/>
    </source>
</evidence>
<feature type="domain" description="Carbohydrate kinase PfkB" evidence="5">
    <location>
        <begin position="7"/>
        <end position="297"/>
    </location>
</feature>
<dbReference type="PANTHER" id="PTHR10584:SF166">
    <property type="entry name" value="RIBOKINASE"/>
    <property type="match status" value="1"/>
</dbReference>
<comment type="similarity">
    <text evidence="1 4">Belongs to the carbohydrate kinase PfkB family.</text>
</comment>
<dbReference type="AlphaFoldDB" id="A0A248K3B2"/>
<evidence type="ECO:0000313" key="6">
    <source>
        <dbReference type="EMBL" id="ASG25445.1"/>
    </source>
</evidence>
<keyword evidence="3 4" id="KW-0418">Kinase</keyword>
<organism evidence="6 7">
    <name type="scientific">Nitrospirillum viridazoti CBAmc</name>
    <dbReference type="NCBI Taxonomy" id="1441467"/>
    <lineage>
        <taxon>Bacteria</taxon>
        <taxon>Pseudomonadati</taxon>
        <taxon>Pseudomonadota</taxon>
        <taxon>Alphaproteobacteria</taxon>
        <taxon>Rhodospirillales</taxon>
        <taxon>Azospirillaceae</taxon>
        <taxon>Nitrospirillum</taxon>
        <taxon>Nitrospirillum viridazoti</taxon>
    </lineage>
</organism>
<dbReference type="PROSITE" id="PS00583">
    <property type="entry name" value="PFKB_KINASES_1"/>
    <property type="match status" value="1"/>
</dbReference>
<evidence type="ECO:0000256" key="4">
    <source>
        <dbReference type="RuleBase" id="RU003704"/>
    </source>
</evidence>
<accession>A0A248K3B2</accession>
<dbReference type="Pfam" id="PF00294">
    <property type="entry name" value="PfkB"/>
    <property type="match status" value="1"/>
</dbReference>
<protein>
    <submittedName>
        <fullName evidence="6">Carbohydrate kinase family protein</fullName>
    </submittedName>
</protein>
<proteinExistence type="inferred from homology"/>